<dbReference type="Gene3D" id="1.10.8.1040">
    <property type="match status" value="1"/>
</dbReference>
<evidence type="ECO:0000256" key="6">
    <source>
        <dbReference type="ARBA" id="ARBA00023235"/>
    </source>
</evidence>
<comment type="catalytic activity">
    <reaction evidence="1">
        <text>[protein]-peptidylproline (omega=180) = [protein]-peptidylproline (omega=0)</text>
        <dbReference type="Rhea" id="RHEA:16237"/>
        <dbReference type="Rhea" id="RHEA-COMP:10747"/>
        <dbReference type="Rhea" id="RHEA-COMP:10748"/>
        <dbReference type="ChEBI" id="CHEBI:83833"/>
        <dbReference type="ChEBI" id="CHEBI:83834"/>
        <dbReference type="EC" id="5.2.1.8"/>
    </reaction>
</comment>
<dbReference type="GO" id="GO:0016853">
    <property type="term" value="F:isomerase activity"/>
    <property type="evidence" value="ECO:0007669"/>
    <property type="project" value="UniProtKB-KW"/>
</dbReference>
<feature type="domain" description="PpiC" evidence="9">
    <location>
        <begin position="133"/>
        <end position="223"/>
    </location>
</feature>
<reference evidence="10 11" key="1">
    <citation type="submission" date="2019-12" db="EMBL/GenBank/DDBJ databases">
        <title>Comparative genomics gives insights into the taxonomy of the Azoarcus-Aromatoleum group and reveals separate origins of nif in the plant-associated Azoarcus and non-plant-associated Aromatoleum sub-groups.</title>
        <authorList>
            <person name="Lafos M."/>
            <person name="Maluk M."/>
            <person name="Batista M."/>
            <person name="Junghare M."/>
            <person name="Carmona M."/>
            <person name="Faoro H."/>
            <person name="Cruz L.M."/>
            <person name="Battistoni F."/>
            <person name="De Souza E."/>
            <person name="Pedrosa F."/>
            <person name="Chen W.-M."/>
            <person name="Poole P.S."/>
            <person name="Dixon R.A."/>
            <person name="James E.K."/>
        </authorList>
    </citation>
    <scope>NUCLEOTIDE SEQUENCE [LARGE SCALE GENOMIC DNA]</scope>
    <source>
        <strain evidence="10 11">Td21</strain>
    </source>
</reference>
<evidence type="ECO:0000313" key="11">
    <source>
        <dbReference type="Proteomes" id="UP000623795"/>
    </source>
</evidence>
<feature type="chain" id="PRO_5046011045" description="peptidylprolyl isomerase" evidence="8">
    <location>
        <begin position="24"/>
        <end position="262"/>
    </location>
</feature>
<evidence type="ECO:0000256" key="3">
    <source>
        <dbReference type="ARBA" id="ARBA00013194"/>
    </source>
</evidence>
<dbReference type="InterPro" id="IPR027304">
    <property type="entry name" value="Trigger_fact/SurA_dom_sf"/>
</dbReference>
<dbReference type="EMBL" id="WTVN01000033">
    <property type="protein sequence ID" value="NMG45607.1"/>
    <property type="molecule type" value="Genomic_DNA"/>
</dbReference>
<comment type="similarity">
    <text evidence="2">Belongs to the PpiC/parvulin rotamase family.</text>
</comment>
<dbReference type="RefSeq" id="WP_169257441.1">
    <property type="nucleotide sequence ID" value="NZ_WTVN01000033.1"/>
</dbReference>
<evidence type="ECO:0000256" key="1">
    <source>
        <dbReference type="ARBA" id="ARBA00000971"/>
    </source>
</evidence>
<sequence>MIRFPSRLALCLMAGLIGQAAHAAGAAPTATVNGTAIPAARAEVMFNEQRAQGAPDSQQLRDAVREELIRREILAQEASKKGLDKKGEIQAQMDLARQAVLLRAYIQDFVKANPISEADLKKEYDSVKSKMGAKEYKPRHVLVETEDEAKAIIAKLKAGEKFDVLAKQSKDPGSKDNGGDLGWSNPGMFVKPFSEAMVKLEKGKYSDTPVKSDFGYHVIQLDDVRDLKAPDFAEVKPQLEQRLQQQKIEKHIADLRAKATVK</sequence>
<dbReference type="PROSITE" id="PS50198">
    <property type="entry name" value="PPIC_PPIASE_2"/>
    <property type="match status" value="1"/>
</dbReference>
<feature type="signal peptide" evidence="8">
    <location>
        <begin position="1"/>
        <end position="23"/>
    </location>
</feature>
<evidence type="ECO:0000259" key="9">
    <source>
        <dbReference type="PROSITE" id="PS50198"/>
    </source>
</evidence>
<accession>A0ABX1Q3X1</accession>
<evidence type="ECO:0000256" key="2">
    <source>
        <dbReference type="ARBA" id="ARBA00007656"/>
    </source>
</evidence>
<comment type="caution">
    <text evidence="10">The sequence shown here is derived from an EMBL/GenBank/DDBJ whole genome shotgun (WGS) entry which is preliminary data.</text>
</comment>
<organism evidence="10 11">
    <name type="scientific">Aromatoleum toluvorans</name>
    <dbReference type="NCBI Taxonomy" id="92002"/>
    <lineage>
        <taxon>Bacteria</taxon>
        <taxon>Pseudomonadati</taxon>
        <taxon>Pseudomonadota</taxon>
        <taxon>Betaproteobacteria</taxon>
        <taxon>Rhodocyclales</taxon>
        <taxon>Rhodocyclaceae</taxon>
        <taxon>Aromatoleum</taxon>
    </lineage>
</organism>
<evidence type="ECO:0000256" key="4">
    <source>
        <dbReference type="ARBA" id="ARBA00022729"/>
    </source>
</evidence>
<dbReference type="InterPro" id="IPR000297">
    <property type="entry name" value="PPIase_PpiC"/>
</dbReference>
<proteinExistence type="inferred from homology"/>
<dbReference type="InterPro" id="IPR050245">
    <property type="entry name" value="PrsA_foldase"/>
</dbReference>
<evidence type="ECO:0000256" key="8">
    <source>
        <dbReference type="SAM" id="SignalP"/>
    </source>
</evidence>
<dbReference type="Pfam" id="PF13616">
    <property type="entry name" value="Rotamase_3"/>
    <property type="match status" value="1"/>
</dbReference>
<keyword evidence="4 8" id="KW-0732">Signal</keyword>
<gene>
    <name evidence="10" type="ORF">GPA22_17975</name>
</gene>
<keyword evidence="5 7" id="KW-0697">Rotamase</keyword>
<dbReference type="Proteomes" id="UP000623795">
    <property type="component" value="Unassembled WGS sequence"/>
</dbReference>
<evidence type="ECO:0000313" key="10">
    <source>
        <dbReference type="EMBL" id="NMG45607.1"/>
    </source>
</evidence>
<name>A0ABX1Q3X1_9RHOO</name>
<dbReference type="SUPFAM" id="SSF109998">
    <property type="entry name" value="Triger factor/SurA peptide-binding domain-like"/>
    <property type="match status" value="1"/>
</dbReference>
<dbReference type="InterPro" id="IPR046357">
    <property type="entry name" value="PPIase_dom_sf"/>
</dbReference>
<dbReference type="PANTHER" id="PTHR47245:SF1">
    <property type="entry name" value="FOLDASE PROTEIN PRSA"/>
    <property type="match status" value="1"/>
</dbReference>
<dbReference type="Gene3D" id="3.10.50.40">
    <property type="match status" value="1"/>
</dbReference>
<keyword evidence="6 7" id="KW-0413">Isomerase</keyword>
<dbReference type="SUPFAM" id="SSF54534">
    <property type="entry name" value="FKBP-like"/>
    <property type="match status" value="1"/>
</dbReference>
<evidence type="ECO:0000256" key="7">
    <source>
        <dbReference type="PROSITE-ProRule" id="PRU00278"/>
    </source>
</evidence>
<keyword evidence="11" id="KW-1185">Reference proteome</keyword>
<dbReference type="PANTHER" id="PTHR47245">
    <property type="entry name" value="PEPTIDYLPROLYL ISOMERASE"/>
    <property type="match status" value="1"/>
</dbReference>
<dbReference type="EC" id="5.2.1.8" evidence="3"/>
<evidence type="ECO:0000256" key="5">
    <source>
        <dbReference type="ARBA" id="ARBA00023110"/>
    </source>
</evidence>
<protein>
    <recommendedName>
        <fullName evidence="3">peptidylprolyl isomerase</fullName>
        <ecNumber evidence="3">5.2.1.8</ecNumber>
    </recommendedName>
</protein>